<dbReference type="SUPFAM" id="SSF102114">
    <property type="entry name" value="Radical SAM enzymes"/>
    <property type="match status" value="1"/>
</dbReference>
<protein>
    <recommendedName>
        <fullName evidence="2">Radical SAM core domain-containing protein</fullName>
    </recommendedName>
</protein>
<comment type="caution">
    <text evidence="1">The sequence shown here is derived from an EMBL/GenBank/DDBJ whole genome shotgun (WGS) entry which is preliminary data.</text>
</comment>
<feature type="non-terminal residue" evidence="1">
    <location>
        <position position="1"/>
    </location>
</feature>
<organism evidence="1">
    <name type="scientific">marine sediment metagenome</name>
    <dbReference type="NCBI Taxonomy" id="412755"/>
    <lineage>
        <taxon>unclassified sequences</taxon>
        <taxon>metagenomes</taxon>
        <taxon>ecological metagenomes</taxon>
    </lineage>
</organism>
<dbReference type="InterPro" id="IPR058240">
    <property type="entry name" value="rSAM_sf"/>
</dbReference>
<dbReference type="Gene3D" id="3.30.750.200">
    <property type="match status" value="1"/>
</dbReference>
<evidence type="ECO:0000313" key="1">
    <source>
        <dbReference type="EMBL" id="GAH30815.1"/>
    </source>
</evidence>
<name>X1FE52_9ZZZZ</name>
<dbReference type="EMBL" id="BART01040756">
    <property type="protein sequence ID" value="GAH30815.1"/>
    <property type="molecule type" value="Genomic_DNA"/>
</dbReference>
<gene>
    <name evidence="1" type="ORF">S01H4_66106</name>
</gene>
<accession>X1FE52</accession>
<sequence length="86" mass="9526">GHTIDNVHNAVKLTINAGLIANVDFIFNLPNETEDDINLTINFMKNLSGLGAKIHAHTFMPLPLTVFANETVKEINEKTRKVISNL</sequence>
<proteinExistence type="predicted"/>
<feature type="non-terminal residue" evidence="1">
    <location>
        <position position="86"/>
    </location>
</feature>
<dbReference type="AlphaFoldDB" id="X1FE52"/>
<reference evidence="1" key="1">
    <citation type="journal article" date="2014" name="Front. Microbiol.">
        <title>High frequency of phylogenetically diverse reductive dehalogenase-homologous genes in deep subseafloor sedimentary metagenomes.</title>
        <authorList>
            <person name="Kawai M."/>
            <person name="Futagami T."/>
            <person name="Toyoda A."/>
            <person name="Takaki Y."/>
            <person name="Nishi S."/>
            <person name="Hori S."/>
            <person name="Arai W."/>
            <person name="Tsubouchi T."/>
            <person name="Morono Y."/>
            <person name="Uchiyama I."/>
            <person name="Ito T."/>
            <person name="Fujiyama A."/>
            <person name="Inagaki F."/>
            <person name="Takami H."/>
        </authorList>
    </citation>
    <scope>NUCLEOTIDE SEQUENCE</scope>
    <source>
        <strain evidence="1">Expedition CK06-06</strain>
    </source>
</reference>
<evidence type="ECO:0008006" key="2">
    <source>
        <dbReference type="Google" id="ProtNLM"/>
    </source>
</evidence>